<evidence type="ECO:0000313" key="2">
    <source>
        <dbReference type="Proteomes" id="UP000012589"/>
    </source>
</evidence>
<gene>
    <name evidence="1" type="ORF">C823_04386</name>
</gene>
<name>N2A0J7_9FIRM</name>
<accession>N2A0J7</accession>
<reference evidence="1 2" key="1">
    <citation type="journal article" date="2014" name="Genome Announc.">
        <title>Draft genome sequences of the altered schaedler flora, a defined bacterial community from gnotobiotic mice.</title>
        <authorList>
            <person name="Wannemuehler M.J."/>
            <person name="Overstreet A.M."/>
            <person name="Ward D.V."/>
            <person name="Phillips G.J."/>
        </authorList>
    </citation>
    <scope>NUCLEOTIDE SEQUENCE [LARGE SCALE GENOMIC DNA]</scope>
    <source>
        <strain evidence="1 2">ASF492</strain>
    </source>
</reference>
<sequence length="166" mass="19010">MITYEWIFNTDYDFSGIGLIKDALTKYFCTPTNLNVFASLGVDGVHFGVLKGHKNPPVYVIDPWSASYVEPISENFEDFLSMLLTLKNANFFTFISGSSKEEFLKICDEDPIPDELPELIYLSKLVYKKYASLEDVYLAVKKIQSNIELKKCLKYSDEFYSVTGME</sequence>
<proteinExistence type="predicted"/>
<dbReference type="AlphaFoldDB" id="N2A0J7"/>
<organism evidence="1 2">
    <name type="scientific">Eubacterium plexicaudatum ASF492</name>
    <dbReference type="NCBI Taxonomy" id="1235802"/>
    <lineage>
        <taxon>Bacteria</taxon>
        <taxon>Bacillati</taxon>
        <taxon>Bacillota</taxon>
        <taxon>Clostridia</taxon>
        <taxon>Eubacteriales</taxon>
        <taxon>Eubacteriaceae</taxon>
        <taxon>Eubacterium</taxon>
    </lineage>
</organism>
<dbReference type="Proteomes" id="UP000012589">
    <property type="component" value="Unassembled WGS sequence"/>
</dbReference>
<keyword evidence="2" id="KW-1185">Reference proteome</keyword>
<comment type="caution">
    <text evidence="1">The sequence shown here is derived from an EMBL/GenBank/DDBJ whole genome shotgun (WGS) entry which is preliminary data.</text>
</comment>
<dbReference type="HOGENOM" id="CLU_1560628_0_0_9"/>
<dbReference type="EMBL" id="AQFT01000128">
    <property type="protein sequence ID" value="EMZ21691.1"/>
    <property type="molecule type" value="Genomic_DNA"/>
</dbReference>
<dbReference type="OrthoDB" id="2049136at2"/>
<dbReference type="PATRIC" id="fig|1235802.3.peg.4658"/>
<protein>
    <submittedName>
        <fullName evidence="1">Uncharacterized protein</fullName>
    </submittedName>
</protein>
<evidence type="ECO:0000313" key="1">
    <source>
        <dbReference type="EMBL" id="EMZ21691.1"/>
    </source>
</evidence>